<dbReference type="KEGG" id="luo:HHL09_06970"/>
<dbReference type="RefSeq" id="WP_169453849.1">
    <property type="nucleotide sequence ID" value="NZ_CP051774.1"/>
</dbReference>
<dbReference type="Proteomes" id="UP000501812">
    <property type="component" value="Chromosome"/>
</dbReference>
<gene>
    <name evidence="1" type="ORF">HHL09_06970</name>
</gene>
<dbReference type="InterPro" id="IPR006439">
    <property type="entry name" value="HAD-SF_hydro_IA"/>
</dbReference>
<dbReference type="EMBL" id="CP051774">
    <property type="protein sequence ID" value="QJE95535.1"/>
    <property type="molecule type" value="Genomic_DNA"/>
</dbReference>
<dbReference type="SUPFAM" id="SSF56784">
    <property type="entry name" value="HAD-like"/>
    <property type="match status" value="1"/>
</dbReference>
<dbReference type="SFLD" id="SFLDS00003">
    <property type="entry name" value="Haloacid_Dehalogenase"/>
    <property type="match status" value="1"/>
</dbReference>
<dbReference type="InterPro" id="IPR036412">
    <property type="entry name" value="HAD-like_sf"/>
</dbReference>
<evidence type="ECO:0000313" key="1">
    <source>
        <dbReference type="EMBL" id="QJE95535.1"/>
    </source>
</evidence>
<dbReference type="PANTHER" id="PTHR43434">
    <property type="entry name" value="PHOSPHOGLYCOLATE PHOSPHATASE"/>
    <property type="match status" value="1"/>
</dbReference>
<dbReference type="InterPro" id="IPR041492">
    <property type="entry name" value="HAD_2"/>
</dbReference>
<sequence>MAYRTIIFDFDGTLADTLEESRRIYNSLAGDYKLREVSAEELPNLRHFSLLELLDHLDIPKRRVPSLLSRGTALMRGNITKLPLIPGISDILPEMRARAQAFGILTSNATANVDLFLRAHGLREHFDFISSTSKLTGKSKHLKAIQKTFSVRADEMLYVGDEIRDIKASKKAGIAIAAVTWGFNSTESLEAETPTHVVSTPSELLELVPGS</sequence>
<reference evidence="1 2" key="1">
    <citation type="submission" date="2020-04" db="EMBL/GenBank/DDBJ databases">
        <title>Luteolibacter sp. G-1-1-1 isolated from soil.</title>
        <authorList>
            <person name="Dahal R.H."/>
        </authorList>
    </citation>
    <scope>NUCLEOTIDE SEQUENCE [LARGE SCALE GENOMIC DNA]</scope>
    <source>
        <strain evidence="1 2">G-1-1-1</strain>
    </source>
</reference>
<proteinExistence type="predicted"/>
<accession>A0A858RFP2</accession>
<name>A0A858RFP2_9BACT</name>
<dbReference type="GO" id="GO:0005829">
    <property type="term" value="C:cytosol"/>
    <property type="evidence" value="ECO:0007669"/>
    <property type="project" value="TreeGrafter"/>
</dbReference>
<dbReference type="Gene3D" id="3.40.50.1000">
    <property type="entry name" value="HAD superfamily/HAD-like"/>
    <property type="match status" value="1"/>
</dbReference>
<organism evidence="1 2">
    <name type="scientific">Luteolibacter luteus</name>
    <dbReference type="NCBI Taxonomy" id="2728835"/>
    <lineage>
        <taxon>Bacteria</taxon>
        <taxon>Pseudomonadati</taxon>
        <taxon>Verrucomicrobiota</taxon>
        <taxon>Verrucomicrobiia</taxon>
        <taxon>Verrucomicrobiales</taxon>
        <taxon>Verrucomicrobiaceae</taxon>
        <taxon>Luteolibacter</taxon>
    </lineage>
</organism>
<dbReference type="InterPro" id="IPR050155">
    <property type="entry name" value="HAD-like_hydrolase_sf"/>
</dbReference>
<keyword evidence="1" id="KW-0378">Hydrolase</keyword>
<evidence type="ECO:0000313" key="2">
    <source>
        <dbReference type="Proteomes" id="UP000501812"/>
    </source>
</evidence>
<dbReference type="Pfam" id="PF13419">
    <property type="entry name" value="HAD_2"/>
    <property type="match status" value="1"/>
</dbReference>
<keyword evidence="2" id="KW-1185">Reference proteome</keyword>
<dbReference type="PANTHER" id="PTHR43434:SF13">
    <property type="entry name" value="PHOSPHOGLYCOLATE PHOSPHATASE"/>
    <property type="match status" value="1"/>
</dbReference>
<dbReference type="NCBIfam" id="TIGR01549">
    <property type="entry name" value="HAD-SF-IA-v1"/>
    <property type="match status" value="1"/>
</dbReference>
<dbReference type="GO" id="GO:0008967">
    <property type="term" value="F:phosphoglycolate phosphatase activity"/>
    <property type="evidence" value="ECO:0007669"/>
    <property type="project" value="TreeGrafter"/>
</dbReference>
<dbReference type="SFLD" id="SFLDG01129">
    <property type="entry name" value="C1.5:_HAD__Beta-PGM__Phosphata"/>
    <property type="match status" value="1"/>
</dbReference>
<dbReference type="InterPro" id="IPR023198">
    <property type="entry name" value="PGP-like_dom2"/>
</dbReference>
<dbReference type="InterPro" id="IPR023214">
    <property type="entry name" value="HAD_sf"/>
</dbReference>
<dbReference type="Gene3D" id="1.10.150.240">
    <property type="entry name" value="Putative phosphatase, domain 2"/>
    <property type="match status" value="1"/>
</dbReference>
<dbReference type="GO" id="GO:0006281">
    <property type="term" value="P:DNA repair"/>
    <property type="evidence" value="ECO:0007669"/>
    <property type="project" value="TreeGrafter"/>
</dbReference>
<protein>
    <submittedName>
        <fullName evidence="1">HAD-IA family hydrolase</fullName>
    </submittedName>
</protein>
<dbReference type="AlphaFoldDB" id="A0A858RFP2"/>